<gene>
    <name evidence="1" type="ORF">SLEP1_g1103</name>
</gene>
<organism evidence="1 2">
    <name type="scientific">Rubroshorea leprosula</name>
    <dbReference type="NCBI Taxonomy" id="152421"/>
    <lineage>
        <taxon>Eukaryota</taxon>
        <taxon>Viridiplantae</taxon>
        <taxon>Streptophyta</taxon>
        <taxon>Embryophyta</taxon>
        <taxon>Tracheophyta</taxon>
        <taxon>Spermatophyta</taxon>
        <taxon>Magnoliopsida</taxon>
        <taxon>eudicotyledons</taxon>
        <taxon>Gunneridae</taxon>
        <taxon>Pentapetalae</taxon>
        <taxon>rosids</taxon>
        <taxon>malvids</taxon>
        <taxon>Malvales</taxon>
        <taxon>Dipterocarpaceae</taxon>
        <taxon>Rubroshorea</taxon>
    </lineage>
</organism>
<dbReference type="EMBL" id="BPVZ01000001">
    <property type="protein sequence ID" value="GKU86596.1"/>
    <property type="molecule type" value="Genomic_DNA"/>
</dbReference>
<proteinExistence type="predicted"/>
<evidence type="ECO:0000313" key="1">
    <source>
        <dbReference type="EMBL" id="GKU86596.1"/>
    </source>
</evidence>
<evidence type="ECO:0000313" key="2">
    <source>
        <dbReference type="Proteomes" id="UP001054252"/>
    </source>
</evidence>
<reference evidence="1 2" key="1">
    <citation type="journal article" date="2021" name="Commun. Biol.">
        <title>The genome of Shorea leprosula (Dipterocarpaceae) highlights the ecological relevance of drought in aseasonal tropical rainforests.</title>
        <authorList>
            <person name="Ng K.K.S."/>
            <person name="Kobayashi M.J."/>
            <person name="Fawcett J.A."/>
            <person name="Hatakeyama M."/>
            <person name="Paape T."/>
            <person name="Ng C.H."/>
            <person name="Ang C.C."/>
            <person name="Tnah L.H."/>
            <person name="Lee C.T."/>
            <person name="Nishiyama T."/>
            <person name="Sese J."/>
            <person name="O'Brien M.J."/>
            <person name="Copetti D."/>
            <person name="Mohd Noor M.I."/>
            <person name="Ong R.C."/>
            <person name="Putra M."/>
            <person name="Sireger I.Z."/>
            <person name="Indrioko S."/>
            <person name="Kosugi Y."/>
            <person name="Izuno A."/>
            <person name="Isagi Y."/>
            <person name="Lee S.L."/>
            <person name="Shimizu K.K."/>
        </authorList>
    </citation>
    <scope>NUCLEOTIDE SEQUENCE [LARGE SCALE GENOMIC DNA]</scope>
    <source>
        <strain evidence="1">214</strain>
    </source>
</reference>
<dbReference type="AlphaFoldDB" id="A0AAV5HJT1"/>
<name>A0AAV5HJT1_9ROSI</name>
<keyword evidence="2" id="KW-1185">Reference proteome</keyword>
<comment type="caution">
    <text evidence="1">The sequence shown here is derived from an EMBL/GenBank/DDBJ whole genome shotgun (WGS) entry which is preliminary data.</text>
</comment>
<dbReference type="Proteomes" id="UP001054252">
    <property type="component" value="Unassembled WGS sequence"/>
</dbReference>
<sequence length="79" mass="9209">MSSQSVPTPQSPRMITRTMSGAILRKEKPWQQVYDPDTYALLVEKPTCYYESYGKQEWENSMKEEINSIEKNNTWGACK</sequence>
<protein>
    <submittedName>
        <fullName evidence="1">Uncharacterized protein</fullName>
    </submittedName>
</protein>
<accession>A0AAV5HJT1</accession>